<gene>
    <name evidence="5" type="ORF">GCM10023090_30360</name>
</gene>
<evidence type="ECO:0000256" key="2">
    <source>
        <dbReference type="ARBA" id="ARBA00005988"/>
    </source>
</evidence>
<dbReference type="EMBL" id="BAABEX010000030">
    <property type="protein sequence ID" value="GAA4429814.1"/>
    <property type="molecule type" value="Genomic_DNA"/>
</dbReference>
<comment type="similarity">
    <text evidence="2 3">Belongs to the peptidase M14 family.</text>
</comment>
<dbReference type="SMART" id="SM00631">
    <property type="entry name" value="Zn_pept"/>
    <property type="match status" value="1"/>
</dbReference>
<feature type="domain" description="Peptidase M14" evidence="4">
    <location>
        <begin position="25"/>
        <end position="318"/>
    </location>
</feature>
<comment type="caution">
    <text evidence="5">The sequence shown here is derived from an EMBL/GenBank/DDBJ whole genome shotgun (WGS) entry which is preliminary data.</text>
</comment>
<dbReference type="InterPro" id="IPR000834">
    <property type="entry name" value="Peptidase_M14"/>
</dbReference>
<name>A0ABP8LIN3_9BURK</name>
<dbReference type="Pfam" id="PF00246">
    <property type="entry name" value="Peptidase_M14"/>
    <property type="match status" value="1"/>
</dbReference>
<protein>
    <submittedName>
        <fullName evidence="5">M14 family metallopeptidase</fullName>
    </submittedName>
</protein>
<evidence type="ECO:0000256" key="3">
    <source>
        <dbReference type="PROSITE-ProRule" id="PRU01379"/>
    </source>
</evidence>
<dbReference type="Gene3D" id="3.40.630.10">
    <property type="entry name" value="Zn peptidases"/>
    <property type="match status" value="1"/>
</dbReference>
<dbReference type="CDD" id="cd06241">
    <property type="entry name" value="M14-like"/>
    <property type="match status" value="1"/>
</dbReference>
<feature type="active site" description="Proton donor/acceptor" evidence="3">
    <location>
        <position position="293"/>
    </location>
</feature>
<dbReference type="Proteomes" id="UP001501788">
    <property type="component" value="Unassembled WGS sequence"/>
</dbReference>
<evidence type="ECO:0000259" key="4">
    <source>
        <dbReference type="PROSITE" id="PS52035"/>
    </source>
</evidence>
<organism evidence="5 6">
    <name type="scientific">Acidovorax lacteus</name>
    <dbReference type="NCBI Taxonomy" id="1924988"/>
    <lineage>
        <taxon>Bacteria</taxon>
        <taxon>Pseudomonadati</taxon>
        <taxon>Pseudomonadota</taxon>
        <taxon>Betaproteobacteria</taxon>
        <taxon>Burkholderiales</taxon>
        <taxon>Comamonadaceae</taxon>
        <taxon>Acidovorax</taxon>
    </lineage>
</organism>
<dbReference type="SUPFAM" id="SSF53187">
    <property type="entry name" value="Zn-dependent exopeptidases"/>
    <property type="match status" value="1"/>
</dbReference>
<comment type="cofactor">
    <cofactor evidence="1">
        <name>Zn(2+)</name>
        <dbReference type="ChEBI" id="CHEBI:29105"/>
    </cofactor>
</comment>
<dbReference type="PANTHER" id="PTHR11705">
    <property type="entry name" value="PROTEASE FAMILY M14 CARBOXYPEPTIDASE A,B"/>
    <property type="match status" value="1"/>
</dbReference>
<evidence type="ECO:0000256" key="1">
    <source>
        <dbReference type="ARBA" id="ARBA00001947"/>
    </source>
</evidence>
<dbReference type="PANTHER" id="PTHR11705:SF145">
    <property type="entry name" value="PEPTIDASE M14 CARBOXYPEPTIDASE A DOMAIN-CONTAINING PROTEIN"/>
    <property type="match status" value="1"/>
</dbReference>
<evidence type="ECO:0000313" key="6">
    <source>
        <dbReference type="Proteomes" id="UP001501788"/>
    </source>
</evidence>
<proteinExistence type="inferred from homology"/>
<evidence type="ECO:0000313" key="5">
    <source>
        <dbReference type="EMBL" id="GAA4429814.1"/>
    </source>
</evidence>
<dbReference type="PROSITE" id="PS52035">
    <property type="entry name" value="PEPTIDASE_M14"/>
    <property type="match status" value="1"/>
</dbReference>
<keyword evidence="6" id="KW-1185">Reference proteome</keyword>
<sequence length="509" mass="56369">MTAHDTPPAEMTALLTRAEHSGYTETSSHADVMDFVSQLQSRHDPRLHVAYFGTSPEGRALPLLVLSGRGLHTPEQAHASGIPVVLVICGIHAGEVEGKEAALMWVRDLLGGAQGDVLDHCTLVVVPLFNADGNERLSPENRALDLSRLSGQDGPALVGTRNTAAGINLNRDYIRQEAAESRLLQQQVYLRWNPHLTIDCHATNGSIHRYALTYDIPHTEHSGRREPVAYMRERMMPAVQEAVRQRDGLDLFWYGNFVRDEGGQGQGWITYTHHPRFGCNYRGLGNRLDLLLEAYAYISFRERVAVTYAVLREALRYVAQHAEEIVALLAECSMPPDEVAVRYRLDPYPDHSVRVLTREPYTLHGNPIEVDVPHYAHFVPTAVVPRPWAYAVPGALAGFLRGHGLTLTRMASGTPLEVEVPLMQGMVSEPGPGILESQASTHWDTRWMPGRRALPEGWCVVETQQPRGAVAVYLCEAGSDDGIVSNGLLGEPVPGQEWPVWRILRSPQG</sequence>
<accession>A0ABP8LIN3</accession>
<reference evidence="6" key="1">
    <citation type="journal article" date="2019" name="Int. J. Syst. Evol. Microbiol.">
        <title>The Global Catalogue of Microorganisms (GCM) 10K type strain sequencing project: providing services to taxonomists for standard genome sequencing and annotation.</title>
        <authorList>
            <consortium name="The Broad Institute Genomics Platform"/>
            <consortium name="The Broad Institute Genome Sequencing Center for Infectious Disease"/>
            <person name="Wu L."/>
            <person name="Ma J."/>
        </authorList>
    </citation>
    <scope>NUCLEOTIDE SEQUENCE [LARGE SCALE GENOMIC DNA]</scope>
    <source>
        <strain evidence="6">JCM 31890</strain>
    </source>
</reference>